<accession>A0A0F4T4P4</accession>
<dbReference type="EMBL" id="LACD01000029">
    <property type="protein sequence ID" value="KJZ38930.1"/>
    <property type="molecule type" value="Genomic_DNA"/>
</dbReference>
<evidence type="ECO:0000313" key="3">
    <source>
        <dbReference type="Proteomes" id="UP000033500"/>
    </source>
</evidence>
<gene>
    <name evidence="2" type="ORF">VC34_22695</name>
</gene>
<keyword evidence="1" id="KW-0732">Signal</keyword>
<comment type="caution">
    <text evidence="2">The sequence shown here is derived from an EMBL/GenBank/DDBJ whole genome shotgun (WGS) entry which is preliminary data.</text>
</comment>
<evidence type="ECO:0000256" key="1">
    <source>
        <dbReference type="SAM" id="SignalP"/>
    </source>
</evidence>
<feature type="signal peptide" evidence="1">
    <location>
        <begin position="1"/>
        <end position="21"/>
    </location>
</feature>
<organism evidence="2 3">
    <name type="scientific">Pseudomonas fluorescens</name>
    <dbReference type="NCBI Taxonomy" id="294"/>
    <lineage>
        <taxon>Bacteria</taxon>
        <taxon>Pseudomonadati</taxon>
        <taxon>Pseudomonadota</taxon>
        <taxon>Gammaproteobacteria</taxon>
        <taxon>Pseudomonadales</taxon>
        <taxon>Pseudomonadaceae</taxon>
        <taxon>Pseudomonas</taxon>
    </lineage>
</organism>
<protein>
    <submittedName>
        <fullName evidence="2">Uncharacterized protein</fullName>
    </submittedName>
</protein>
<dbReference type="AlphaFoldDB" id="A0A0F4T4P4"/>
<evidence type="ECO:0000313" key="2">
    <source>
        <dbReference type="EMBL" id="KJZ38930.1"/>
    </source>
</evidence>
<sequence>MKFSILALVALYCIGISAAFADGSQATSDRRGPAGIAVGEPLVTARAKLVKQGWKPTRMHTTDGYEYSGVERELAAHKFFEVDVCSFDSSRCILFYSKNGACLRVDTIGEQFNDMTVTRWADECPDAPPKPSKRGAG</sequence>
<dbReference type="Proteomes" id="UP000033500">
    <property type="component" value="Unassembled WGS sequence"/>
</dbReference>
<feature type="chain" id="PRO_5002478161" evidence="1">
    <location>
        <begin position="22"/>
        <end position="137"/>
    </location>
</feature>
<dbReference type="PATRIC" id="fig|294.131.peg.3453"/>
<name>A0A0F4T4P4_PSEFL</name>
<proteinExistence type="predicted"/>
<reference evidence="2 3" key="1">
    <citation type="submission" date="2015-03" db="EMBL/GenBank/DDBJ databases">
        <title>Comparative genomics of Pseudomonas insights into diversity of traits involved in vanlence and defense.</title>
        <authorList>
            <person name="Qin Y."/>
        </authorList>
    </citation>
    <scope>NUCLEOTIDE SEQUENCE [LARGE SCALE GENOMIC DNA]</scope>
    <source>
        <strain evidence="2 3">C3</strain>
    </source>
</reference>